<sequence length="170" mass="16770">MSRRAATALLTATVLATTLAVALAACSAGPSASPSATTTRSSTASASPTGSSGASAAPTDAAPSEPADPTDEAPTEPDLPPTDPGPAIGADGTVQSYDPAAVASVCIPQVQTVYAEGSVAPDPLRSWRIDAANVAVEWSLATPDTSLTVICVITGPFAAPEFVYVTVGDL</sequence>
<feature type="chain" id="PRO_5023909851" description="Ig-like domain-containing protein" evidence="2">
    <location>
        <begin position="25"/>
        <end position="170"/>
    </location>
</feature>
<evidence type="ECO:0000313" key="3">
    <source>
        <dbReference type="EMBL" id="KAA9111459.1"/>
    </source>
</evidence>
<proteinExistence type="predicted"/>
<keyword evidence="2" id="KW-0732">Signal</keyword>
<keyword evidence="4" id="KW-1185">Reference proteome</keyword>
<dbReference type="AlphaFoldDB" id="A0A5J5J7L9"/>
<feature type="compositionally biased region" description="Low complexity" evidence="1">
    <location>
        <begin position="27"/>
        <end position="67"/>
    </location>
</feature>
<name>A0A5J5J7L9_9MICO</name>
<accession>A0A5J5J7L9</accession>
<feature type="region of interest" description="Disordered" evidence="1">
    <location>
        <begin position="27"/>
        <end position="94"/>
    </location>
</feature>
<evidence type="ECO:0008006" key="5">
    <source>
        <dbReference type="Google" id="ProtNLM"/>
    </source>
</evidence>
<dbReference type="RefSeq" id="WP_150448228.1">
    <property type="nucleotide sequence ID" value="NZ_VYSA01000001.1"/>
</dbReference>
<evidence type="ECO:0000256" key="1">
    <source>
        <dbReference type="SAM" id="MobiDB-lite"/>
    </source>
</evidence>
<evidence type="ECO:0000256" key="2">
    <source>
        <dbReference type="SAM" id="SignalP"/>
    </source>
</evidence>
<dbReference type="PROSITE" id="PS51257">
    <property type="entry name" value="PROKAR_LIPOPROTEIN"/>
    <property type="match status" value="1"/>
</dbReference>
<organism evidence="3 4">
    <name type="scientific">Microbacterium rhizomatis</name>
    <dbReference type="NCBI Taxonomy" id="1631477"/>
    <lineage>
        <taxon>Bacteria</taxon>
        <taxon>Bacillati</taxon>
        <taxon>Actinomycetota</taxon>
        <taxon>Actinomycetes</taxon>
        <taxon>Micrococcales</taxon>
        <taxon>Microbacteriaceae</taxon>
        <taxon>Microbacterium</taxon>
    </lineage>
</organism>
<gene>
    <name evidence="3" type="ORF">F6B43_07785</name>
</gene>
<protein>
    <recommendedName>
        <fullName evidence="5">Ig-like domain-containing protein</fullName>
    </recommendedName>
</protein>
<evidence type="ECO:0000313" key="4">
    <source>
        <dbReference type="Proteomes" id="UP000325827"/>
    </source>
</evidence>
<comment type="caution">
    <text evidence="3">The sequence shown here is derived from an EMBL/GenBank/DDBJ whole genome shotgun (WGS) entry which is preliminary data.</text>
</comment>
<reference evidence="4" key="1">
    <citation type="submission" date="2019-09" db="EMBL/GenBank/DDBJ databases">
        <title>Mumia zhuanghuii sp. nov. isolated from the intestinal contents of plateau pika (Ochotona curzoniae) in the Qinghai-Tibet plateau of China.</title>
        <authorList>
            <person name="Tian Z."/>
        </authorList>
    </citation>
    <scope>NUCLEOTIDE SEQUENCE [LARGE SCALE GENOMIC DNA]</scope>
    <source>
        <strain evidence="4">JCM 30598</strain>
    </source>
</reference>
<feature type="signal peptide" evidence="2">
    <location>
        <begin position="1"/>
        <end position="24"/>
    </location>
</feature>
<dbReference type="EMBL" id="VYSA01000001">
    <property type="protein sequence ID" value="KAA9111459.1"/>
    <property type="molecule type" value="Genomic_DNA"/>
</dbReference>
<dbReference type="Proteomes" id="UP000325827">
    <property type="component" value="Unassembled WGS sequence"/>
</dbReference>